<evidence type="ECO:0000256" key="3">
    <source>
        <dbReference type="ARBA" id="ARBA00022692"/>
    </source>
</evidence>
<keyword evidence="3 6" id="KW-0812">Transmembrane</keyword>
<dbReference type="RefSeq" id="WP_389363112.1">
    <property type="nucleotide sequence ID" value="NZ_JBIACK010000012.1"/>
</dbReference>
<evidence type="ECO:0000256" key="2">
    <source>
        <dbReference type="ARBA" id="ARBA00009142"/>
    </source>
</evidence>
<keyword evidence="8" id="KW-1185">Reference proteome</keyword>
<dbReference type="Pfam" id="PF01925">
    <property type="entry name" value="TauE"/>
    <property type="match status" value="1"/>
</dbReference>
<dbReference type="InterPro" id="IPR002781">
    <property type="entry name" value="TM_pro_TauE-like"/>
</dbReference>
<feature type="transmembrane region" description="Helical" evidence="6">
    <location>
        <begin position="107"/>
        <end position="127"/>
    </location>
</feature>
<dbReference type="PANTHER" id="PTHR43701">
    <property type="entry name" value="MEMBRANE TRANSPORTER PROTEIN MJ0441-RELATED"/>
    <property type="match status" value="1"/>
</dbReference>
<organism evidence="7 8">
    <name type="scientific">Cytobacillus spartinae</name>
    <dbReference type="NCBI Taxonomy" id="3299023"/>
    <lineage>
        <taxon>Bacteria</taxon>
        <taxon>Bacillati</taxon>
        <taxon>Bacillota</taxon>
        <taxon>Bacilli</taxon>
        <taxon>Bacillales</taxon>
        <taxon>Bacillaceae</taxon>
        <taxon>Cytobacillus</taxon>
    </lineage>
</organism>
<dbReference type="PANTHER" id="PTHR43701:SF2">
    <property type="entry name" value="MEMBRANE TRANSPORTER PROTEIN YJNA-RELATED"/>
    <property type="match status" value="1"/>
</dbReference>
<dbReference type="Proteomes" id="UP001601059">
    <property type="component" value="Unassembled WGS sequence"/>
</dbReference>
<gene>
    <name evidence="7" type="ORF">ACFYKX_20400</name>
</gene>
<feature type="transmembrane region" description="Helical" evidence="6">
    <location>
        <begin position="43"/>
        <end position="65"/>
    </location>
</feature>
<evidence type="ECO:0000313" key="7">
    <source>
        <dbReference type="EMBL" id="MFE8702973.1"/>
    </source>
</evidence>
<comment type="subcellular location">
    <subcellularLocation>
        <location evidence="6">Cell membrane</location>
        <topology evidence="6">Multi-pass membrane protein</topology>
    </subcellularLocation>
    <subcellularLocation>
        <location evidence="1">Membrane</location>
        <topology evidence="1">Multi-pass membrane protein</topology>
    </subcellularLocation>
</comment>
<name>A0ABW6KFC8_9BACI</name>
<feature type="transmembrane region" description="Helical" evidence="6">
    <location>
        <begin position="188"/>
        <end position="206"/>
    </location>
</feature>
<protein>
    <recommendedName>
        <fullName evidence="6">Probable membrane transporter protein</fullName>
    </recommendedName>
</protein>
<accession>A0ABW6KFC8</accession>
<comment type="similarity">
    <text evidence="2 6">Belongs to the 4-toluene sulfonate uptake permease (TSUP) (TC 2.A.102) family.</text>
</comment>
<evidence type="ECO:0000256" key="5">
    <source>
        <dbReference type="ARBA" id="ARBA00023136"/>
    </source>
</evidence>
<sequence>MRCFILLLFLYFLLGGVISVMSGFFGVGGGFVLTPILLLLGYSPIEAITTSLFFTIGTSVSGMVAHIRLKNIQWKTGMILGLSGVVATQVARPFVLYLERNGFDEVVIPLFYIFLLSYFAISMFLQGKKPSLTGVGKSNSVNGVMYKMVLIGFLGGFISTTLGVGGGFIMVPLCISVLGILPKKAVGTSLFAVLMIVTVGFTSYAFTISIDYSVGIILILGGLIGSQFGAKFTTFFKNKEISLLLSMLYIATLGSVILKLAHLSLIGLILLTVFVIYFFTRSLMRFRVQRKSMNPAS</sequence>
<feature type="transmembrane region" description="Helical" evidence="6">
    <location>
        <begin position="264"/>
        <end position="284"/>
    </location>
</feature>
<keyword evidence="5 6" id="KW-0472">Membrane</keyword>
<feature type="transmembrane region" description="Helical" evidence="6">
    <location>
        <begin position="212"/>
        <end position="229"/>
    </location>
</feature>
<feature type="transmembrane region" description="Helical" evidence="6">
    <location>
        <begin position="77"/>
        <end position="95"/>
    </location>
</feature>
<keyword evidence="6" id="KW-1003">Cell membrane</keyword>
<proteinExistence type="inferred from homology"/>
<evidence type="ECO:0000313" key="8">
    <source>
        <dbReference type="Proteomes" id="UP001601059"/>
    </source>
</evidence>
<dbReference type="EMBL" id="JBIACK010000012">
    <property type="protein sequence ID" value="MFE8702973.1"/>
    <property type="molecule type" value="Genomic_DNA"/>
</dbReference>
<reference evidence="7 8" key="1">
    <citation type="submission" date="2024-08" db="EMBL/GenBank/DDBJ databases">
        <title>Two novel Cytobacillus novel species.</title>
        <authorList>
            <person name="Liu G."/>
        </authorList>
    </citation>
    <scope>NUCLEOTIDE SEQUENCE [LARGE SCALE GENOMIC DNA]</scope>
    <source>
        <strain evidence="7 8">FJAT-54145</strain>
    </source>
</reference>
<dbReference type="InterPro" id="IPR051598">
    <property type="entry name" value="TSUP/Inactive_protease-like"/>
</dbReference>
<comment type="caution">
    <text evidence="7">The sequence shown here is derived from an EMBL/GenBank/DDBJ whole genome shotgun (WGS) entry which is preliminary data.</text>
</comment>
<keyword evidence="4 6" id="KW-1133">Transmembrane helix</keyword>
<evidence type="ECO:0000256" key="4">
    <source>
        <dbReference type="ARBA" id="ARBA00022989"/>
    </source>
</evidence>
<evidence type="ECO:0000256" key="6">
    <source>
        <dbReference type="RuleBase" id="RU363041"/>
    </source>
</evidence>
<evidence type="ECO:0000256" key="1">
    <source>
        <dbReference type="ARBA" id="ARBA00004141"/>
    </source>
</evidence>